<dbReference type="EMBL" id="JASAOG010000085">
    <property type="protein sequence ID" value="KAK0053609.1"/>
    <property type="molecule type" value="Genomic_DNA"/>
</dbReference>
<accession>A0AAD8BFE7</accession>
<name>A0AAD8BFE7_BIOPF</name>
<reference evidence="1" key="1">
    <citation type="journal article" date="2023" name="PLoS Negl. Trop. Dis.">
        <title>A genome sequence for Biomphalaria pfeifferi, the major vector snail for the human-infecting parasite Schistosoma mansoni.</title>
        <authorList>
            <person name="Bu L."/>
            <person name="Lu L."/>
            <person name="Laidemitt M.R."/>
            <person name="Zhang S.M."/>
            <person name="Mutuku M."/>
            <person name="Mkoji G."/>
            <person name="Steinauer M."/>
            <person name="Loker E.S."/>
        </authorList>
    </citation>
    <scope>NUCLEOTIDE SEQUENCE</scope>
    <source>
        <strain evidence="1">KasaAsao</strain>
    </source>
</reference>
<dbReference type="PANTHER" id="PTHR19297">
    <property type="entry name" value="GLYCOSYLTRANSFERASE 14 FAMILY MEMBER"/>
    <property type="match status" value="1"/>
</dbReference>
<proteinExistence type="predicted"/>
<reference evidence="1" key="2">
    <citation type="submission" date="2023-04" db="EMBL/GenBank/DDBJ databases">
        <authorList>
            <person name="Bu L."/>
            <person name="Lu L."/>
            <person name="Laidemitt M.R."/>
            <person name="Zhang S.M."/>
            <person name="Mutuku M."/>
            <person name="Mkoji G."/>
            <person name="Steinauer M."/>
            <person name="Loker E.S."/>
        </authorList>
    </citation>
    <scope>NUCLEOTIDE SEQUENCE</scope>
    <source>
        <strain evidence="1">KasaAsao</strain>
        <tissue evidence="1">Whole Snail</tissue>
    </source>
</reference>
<organism evidence="1 2">
    <name type="scientific">Biomphalaria pfeifferi</name>
    <name type="common">Bloodfluke planorb</name>
    <name type="synonym">Freshwater snail</name>
    <dbReference type="NCBI Taxonomy" id="112525"/>
    <lineage>
        <taxon>Eukaryota</taxon>
        <taxon>Metazoa</taxon>
        <taxon>Spiralia</taxon>
        <taxon>Lophotrochozoa</taxon>
        <taxon>Mollusca</taxon>
        <taxon>Gastropoda</taxon>
        <taxon>Heterobranchia</taxon>
        <taxon>Euthyneura</taxon>
        <taxon>Panpulmonata</taxon>
        <taxon>Hygrophila</taxon>
        <taxon>Lymnaeoidea</taxon>
        <taxon>Planorbidae</taxon>
        <taxon>Biomphalaria</taxon>
    </lineage>
</organism>
<keyword evidence="2" id="KW-1185">Reference proteome</keyword>
<evidence type="ECO:0000313" key="2">
    <source>
        <dbReference type="Proteomes" id="UP001233172"/>
    </source>
</evidence>
<protein>
    <submittedName>
        <fullName evidence="1">Beta-1 3-galactosyl-O-glycosyl-glycoprotein beta-1 6-N-acetylglucosaminyltransferase</fullName>
    </submittedName>
</protein>
<dbReference type="GO" id="GO:0008375">
    <property type="term" value="F:acetylglucosaminyltransferase activity"/>
    <property type="evidence" value="ECO:0007669"/>
    <property type="project" value="TreeGrafter"/>
</dbReference>
<dbReference type="AlphaFoldDB" id="A0AAD8BFE7"/>
<evidence type="ECO:0000313" key="1">
    <source>
        <dbReference type="EMBL" id="KAK0053609.1"/>
    </source>
</evidence>
<gene>
    <name evidence="1" type="ORF">Bpfe_017069</name>
</gene>
<comment type="caution">
    <text evidence="1">The sequence shown here is derived from an EMBL/GenBank/DDBJ whole genome shotgun (WGS) entry which is preliminary data.</text>
</comment>
<sequence>MKSFNRRTYTERWRYHFHYPPPWFRPVKGSVHIAASRSFVDFVLHNETAAKILSWVKTLPKFHDEVFFSTLNHNPHLMVPGSYTGNLDTDEVNKPHVSRYKVWNTSSHYFCATNRWEKYICILTAGDLPLMLRSIHLFANKFYLQEDRIVVLERIFDESQSEDENNSYDNRITDPDFDIAEYCDVINQEAHTPSTSTELATTSEIESSDSSMDFYKSKALLCELCGLFNGCQCKPEVCSNVVLSEKNLAVNEHGYAAQKFLHKTTKKQLTRKRNGNKSEWKSIKRRTLRQSGQAYVSASGISRLAKKVKICKRDHTTCRYECFSKFSDEERHEIYEEHWSLTEDQK</sequence>
<dbReference type="Proteomes" id="UP001233172">
    <property type="component" value="Unassembled WGS sequence"/>
</dbReference>
<dbReference type="PANTHER" id="PTHR19297:SF185">
    <property type="entry name" value="BETA-1,3-GALACTOSYL-O-GLYCOSYL-GLYCOPROTEIN BETA-1,6-N-ACETYLGLUCOSAMINYLTRANSFERASE 3"/>
    <property type="match status" value="1"/>
</dbReference>